<comment type="caution">
    <text evidence="2">The sequence shown here is derived from an EMBL/GenBank/DDBJ whole genome shotgun (WGS) entry which is preliminary data.</text>
</comment>
<feature type="non-terminal residue" evidence="2">
    <location>
        <position position="142"/>
    </location>
</feature>
<evidence type="ECO:0000256" key="1">
    <source>
        <dbReference type="SAM" id="Phobius"/>
    </source>
</evidence>
<reference evidence="2 3" key="1">
    <citation type="journal article" date="2018" name="Nat. Biotechnol.">
        <title>A standardized bacterial taxonomy based on genome phylogeny substantially revises the tree of life.</title>
        <authorList>
            <person name="Parks D.H."/>
            <person name="Chuvochina M."/>
            <person name="Waite D.W."/>
            <person name="Rinke C."/>
            <person name="Skarshewski A."/>
            <person name="Chaumeil P.A."/>
            <person name="Hugenholtz P."/>
        </authorList>
    </citation>
    <scope>NUCLEOTIDE SEQUENCE [LARGE SCALE GENOMIC DNA]</scope>
    <source>
        <strain evidence="2">UBA9881</strain>
    </source>
</reference>
<keyword evidence="1" id="KW-1133">Transmembrane helix</keyword>
<feature type="transmembrane region" description="Helical" evidence="1">
    <location>
        <begin position="23"/>
        <end position="42"/>
    </location>
</feature>
<gene>
    <name evidence="2" type="ORF">DHR80_17700</name>
</gene>
<name>A0A3D5NC57_9PROT</name>
<sequence length="142" mass="15584">METENRQTEDKAAIQQSRVKRHALLAAFLTAAFFASATFFFWTAAIENRRAILASAANITATAIAQQVKQIVEANLGVLESFADIWQDGPPEDERAYLSVATPLQARFSALQAINWISPNYIILHVAPIKGNVPAMGADLKR</sequence>
<evidence type="ECO:0000313" key="3">
    <source>
        <dbReference type="Proteomes" id="UP000264179"/>
    </source>
</evidence>
<dbReference type="AlphaFoldDB" id="A0A3D5NC57"/>
<organism evidence="2 3">
    <name type="scientific">Thalassospira lucentensis</name>
    <dbReference type="NCBI Taxonomy" id="168935"/>
    <lineage>
        <taxon>Bacteria</taxon>
        <taxon>Pseudomonadati</taxon>
        <taxon>Pseudomonadota</taxon>
        <taxon>Alphaproteobacteria</taxon>
        <taxon>Rhodospirillales</taxon>
        <taxon>Thalassospiraceae</taxon>
        <taxon>Thalassospira</taxon>
    </lineage>
</organism>
<dbReference type="EMBL" id="DPOP01000140">
    <property type="protein sequence ID" value="HCW68996.1"/>
    <property type="molecule type" value="Genomic_DNA"/>
</dbReference>
<keyword evidence="1" id="KW-0812">Transmembrane</keyword>
<protein>
    <submittedName>
        <fullName evidence="2">Diguanylate cyclase</fullName>
    </submittedName>
</protein>
<dbReference type="Proteomes" id="UP000264179">
    <property type="component" value="Unassembled WGS sequence"/>
</dbReference>
<proteinExistence type="predicted"/>
<accession>A0A3D5NC57</accession>
<evidence type="ECO:0000313" key="2">
    <source>
        <dbReference type="EMBL" id="HCW68996.1"/>
    </source>
</evidence>
<keyword evidence="1" id="KW-0472">Membrane</keyword>